<evidence type="ECO:0000313" key="3">
    <source>
        <dbReference type="Proteomes" id="UP000326912"/>
    </source>
</evidence>
<evidence type="ECO:0000313" key="2">
    <source>
        <dbReference type="EMBL" id="GER89442.1"/>
    </source>
</evidence>
<dbReference type="Proteomes" id="UP000326912">
    <property type="component" value="Unassembled WGS sequence"/>
</dbReference>
<dbReference type="InterPro" id="IPR011989">
    <property type="entry name" value="ARM-like"/>
</dbReference>
<evidence type="ECO:0000256" key="1">
    <source>
        <dbReference type="SAM" id="MobiDB-lite"/>
    </source>
</evidence>
<feature type="compositionally biased region" description="Low complexity" evidence="1">
    <location>
        <begin position="849"/>
        <end position="867"/>
    </location>
</feature>
<keyword evidence="3" id="KW-1185">Reference proteome</keyword>
<organism evidence="2 3">
    <name type="scientific">Dictyobacter vulcani</name>
    <dbReference type="NCBI Taxonomy" id="2607529"/>
    <lineage>
        <taxon>Bacteria</taxon>
        <taxon>Bacillati</taxon>
        <taxon>Chloroflexota</taxon>
        <taxon>Ktedonobacteria</taxon>
        <taxon>Ktedonobacterales</taxon>
        <taxon>Dictyobacteraceae</taxon>
        <taxon>Dictyobacter</taxon>
    </lineage>
</organism>
<dbReference type="GO" id="GO:0016491">
    <property type="term" value="F:oxidoreductase activity"/>
    <property type="evidence" value="ECO:0007669"/>
    <property type="project" value="TreeGrafter"/>
</dbReference>
<reference evidence="2 3" key="1">
    <citation type="submission" date="2019-10" db="EMBL/GenBank/DDBJ databases">
        <title>Dictyobacter vulcani sp. nov., within the class Ktedonobacteria, isolated from soil of volcanic Mt. Zao.</title>
        <authorList>
            <person name="Zheng Y."/>
            <person name="Wang C.M."/>
            <person name="Sakai Y."/>
            <person name="Abe K."/>
            <person name="Yokota A."/>
            <person name="Yabe S."/>
        </authorList>
    </citation>
    <scope>NUCLEOTIDE SEQUENCE [LARGE SCALE GENOMIC DNA]</scope>
    <source>
        <strain evidence="2 3">W12</strain>
    </source>
</reference>
<sequence length="867" mass="97179">MQALQEIGSPAVPRLIERLNNPSEIVRTRVVQILSEAHDFRALDPLLRLLGDPQQSVRQQVFQALKLYAPESIPGLIERILTDADDVVAERAATVLESIGEPVVEPVIDALSTGSSGRTRFLVQILEHLHDPRAIQALIQLLEQPQLEQLVIIAIIRALCQFQDVRVVKPLLDILSMSNTLVYEAAIQALSQLGLVAFDGLVTALDTPNETVVTQRVRRALMMMTPFPGERLVAALEQRHSAAQGEQILAVLRDKGRDAAPVLVQNLLHRDESVREYIQQALEQMPGTTVVPALLEALYQPATRNAASSLLLKYPDVAIPALVSLLGEHERGPIVADLLPRYGLPVLRPLVSGLNDQRATAREMAQRVVITLVRQRQGQEQQEIVREIVRLFHPTLPPYAREALLDLLSETLADVSILALLDGLEDARLIEDVAEAFVRLARKPALHESVLNRLVDALFNEEQRRGAEIALIRNGGSVVTRVGDLIVNSDPAVARSAQFILSEIGVPALSFIWTAQSDRNNVPRREAAMKVFRSMAPEVIKDELVSLLVGDNRDDIAMAVSLLLERIYEEAKLDYQEHVMVPELIDFVEHSTAQETNLRVMALLLLLGEQAIIDHLVQSLINNPQQRKQLIYLFLLLGSRTQHLLLEVFDDPESPAALRAEIASVLSMTIAPEDVTEYVYSIDRYGIANRRPGSPYPEELSVSLRALGGLLASGQWDVRKLQELREDKSDQGALHEVSNVLLGWRYEPQLLKLQQDLDQQRETFKKELLTSAMKMAEQQKTISGLEEELIKVKEEQGFNEDEIKKVMSDKEKLKTNVDQLTKERNRLRLELDQAKRDKEDLAEQYQAIQRQQPSSRSQPGSPSQRIR</sequence>
<evidence type="ECO:0008006" key="4">
    <source>
        <dbReference type="Google" id="ProtNLM"/>
    </source>
</evidence>
<comment type="caution">
    <text evidence="2">The sequence shown here is derived from an EMBL/GenBank/DDBJ whole genome shotgun (WGS) entry which is preliminary data.</text>
</comment>
<feature type="compositionally biased region" description="Basic and acidic residues" evidence="1">
    <location>
        <begin position="828"/>
        <end position="841"/>
    </location>
</feature>
<dbReference type="Pfam" id="PF13646">
    <property type="entry name" value="HEAT_2"/>
    <property type="match status" value="3"/>
</dbReference>
<name>A0A5J4KQH0_9CHLR</name>
<gene>
    <name evidence="2" type="ORF">KDW_36040</name>
</gene>
<dbReference type="AlphaFoldDB" id="A0A5J4KQH0"/>
<proteinExistence type="predicted"/>
<dbReference type="PANTHER" id="PTHR12697">
    <property type="entry name" value="PBS LYASE HEAT-LIKE PROTEIN"/>
    <property type="match status" value="1"/>
</dbReference>
<dbReference type="InterPro" id="IPR016024">
    <property type="entry name" value="ARM-type_fold"/>
</dbReference>
<dbReference type="InterPro" id="IPR004155">
    <property type="entry name" value="PBS_lyase_HEAT"/>
</dbReference>
<accession>A0A5J4KQH0</accession>
<feature type="region of interest" description="Disordered" evidence="1">
    <location>
        <begin position="828"/>
        <end position="867"/>
    </location>
</feature>
<dbReference type="SUPFAM" id="SSF48371">
    <property type="entry name" value="ARM repeat"/>
    <property type="match status" value="2"/>
</dbReference>
<dbReference type="SMART" id="SM00567">
    <property type="entry name" value="EZ_HEAT"/>
    <property type="match status" value="8"/>
</dbReference>
<dbReference type="Gene3D" id="1.25.10.10">
    <property type="entry name" value="Leucine-rich Repeat Variant"/>
    <property type="match status" value="3"/>
</dbReference>
<dbReference type="PANTHER" id="PTHR12697:SF5">
    <property type="entry name" value="DEOXYHYPUSINE HYDROXYLASE"/>
    <property type="match status" value="1"/>
</dbReference>
<protein>
    <recommendedName>
        <fullName evidence="4">HEAT repeat domain-containing protein</fullName>
    </recommendedName>
</protein>
<dbReference type="EMBL" id="BKZW01000001">
    <property type="protein sequence ID" value="GER89442.1"/>
    <property type="molecule type" value="Genomic_DNA"/>
</dbReference>